<protein>
    <submittedName>
        <fullName evidence="2">Uncharacterized protein</fullName>
    </submittedName>
</protein>
<feature type="non-terminal residue" evidence="2">
    <location>
        <position position="1"/>
    </location>
</feature>
<accession>A0AAN7CQY9</accession>
<name>A0AAN7CQY9_9PEZI</name>
<comment type="caution">
    <text evidence="2">The sequence shown here is derived from an EMBL/GenBank/DDBJ whole genome shotgun (WGS) entry which is preliminary data.</text>
</comment>
<dbReference type="EMBL" id="MU857679">
    <property type="protein sequence ID" value="KAK4246236.1"/>
    <property type="molecule type" value="Genomic_DNA"/>
</dbReference>
<evidence type="ECO:0000313" key="3">
    <source>
        <dbReference type="Proteomes" id="UP001303647"/>
    </source>
</evidence>
<feature type="region of interest" description="Disordered" evidence="1">
    <location>
        <begin position="353"/>
        <end position="382"/>
    </location>
</feature>
<reference evidence="2" key="1">
    <citation type="journal article" date="2023" name="Mol. Phylogenet. Evol.">
        <title>Genome-scale phylogeny and comparative genomics of the fungal order Sordariales.</title>
        <authorList>
            <person name="Hensen N."/>
            <person name="Bonometti L."/>
            <person name="Westerberg I."/>
            <person name="Brannstrom I.O."/>
            <person name="Guillou S."/>
            <person name="Cros-Aarteil S."/>
            <person name="Calhoun S."/>
            <person name="Haridas S."/>
            <person name="Kuo A."/>
            <person name="Mondo S."/>
            <person name="Pangilinan J."/>
            <person name="Riley R."/>
            <person name="LaButti K."/>
            <person name="Andreopoulos B."/>
            <person name="Lipzen A."/>
            <person name="Chen C."/>
            <person name="Yan M."/>
            <person name="Daum C."/>
            <person name="Ng V."/>
            <person name="Clum A."/>
            <person name="Steindorff A."/>
            <person name="Ohm R.A."/>
            <person name="Martin F."/>
            <person name="Silar P."/>
            <person name="Natvig D.O."/>
            <person name="Lalanne C."/>
            <person name="Gautier V."/>
            <person name="Ament-Velasquez S.L."/>
            <person name="Kruys A."/>
            <person name="Hutchinson M.I."/>
            <person name="Powell A.J."/>
            <person name="Barry K."/>
            <person name="Miller A.N."/>
            <person name="Grigoriev I.V."/>
            <person name="Debuchy R."/>
            <person name="Gladieux P."/>
            <person name="Hiltunen Thoren M."/>
            <person name="Johannesson H."/>
        </authorList>
    </citation>
    <scope>NUCLEOTIDE SEQUENCE</scope>
    <source>
        <strain evidence="2">CBS 359.72</strain>
    </source>
</reference>
<evidence type="ECO:0000313" key="2">
    <source>
        <dbReference type="EMBL" id="KAK4246236.1"/>
    </source>
</evidence>
<dbReference type="Proteomes" id="UP001303647">
    <property type="component" value="Unassembled WGS sequence"/>
</dbReference>
<dbReference type="AlphaFoldDB" id="A0AAN7CQY9"/>
<proteinExistence type="predicted"/>
<gene>
    <name evidence="2" type="ORF">C7999DRAFT_15619</name>
</gene>
<feature type="compositionally biased region" description="Basic residues" evidence="1">
    <location>
        <begin position="372"/>
        <end position="382"/>
    </location>
</feature>
<organism evidence="2 3">
    <name type="scientific">Corynascus novoguineensis</name>
    <dbReference type="NCBI Taxonomy" id="1126955"/>
    <lineage>
        <taxon>Eukaryota</taxon>
        <taxon>Fungi</taxon>
        <taxon>Dikarya</taxon>
        <taxon>Ascomycota</taxon>
        <taxon>Pezizomycotina</taxon>
        <taxon>Sordariomycetes</taxon>
        <taxon>Sordariomycetidae</taxon>
        <taxon>Sordariales</taxon>
        <taxon>Chaetomiaceae</taxon>
        <taxon>Corynascus</taxon>
    </lineage>
</organism>
<evidence type="ECO:0000256" key="1">
    <source>
        <dbReference type="SAM" id="MobiDB-lite"/>
    </source>
</evidence>
<keyword evidence="3" id="KW-1185">Reference proteome</keyword>
<sequence length="382" mass="42591">LQSSFNTCTQEICVNDTVYYDILDTIATETTVYPSQIVAYAPKYVNKLSDVANSLNVSGFLSIKYGELSGGGAGSYVDSDTFQGSDVNFLIMVKVLNQTINVKDQLDSHPLKQHQNEDTMSPSEFVSVYGDSFISRFQEGGCFHAIVNMRSFDQNKINDIKANAYIALQIGVGDLSAQTDVQMEKKQLEKDAGINITVNWAGGGQLKPDTESWTIDSLIDVASKFADLVALTPQRTHAILTKYTSLRRFLEWAAPKSIKLHDYEIAQLYTDELLDVYLGYKATWKDIHNFIEDLGNGNVELHKSTAPALTLSKETWEDLGVAPFGVFEPTFEGLDYALRIADFSWCASSGTWMPSRRTPPQPSSPSEDHHTSGRRSPRLYFR</sequence>
<reference evidence="2" key="2">
    <citation type="submission" date="2023-05" db="EMBL/GenBank/DDBJ databases">
        <authorList>
            <consortium name="Lawrence Berkeley National Laboratory"/>
            <person name="Steindorff A."/>
            <person name="Hensen N."/>
            <person name="Bonometti L."/>
            <person name="Westerberg I."/>
            <person name="Brannstrom I.O."/>
            <person name="Guillou S."/>
            <person name="Cros-Aarteil S."/>
            <person name="Calhoun S."/>
            <person name="Haridas S."/>
            <person name="Kuo A."/>
            <person name="Mondo S."/>
            <person name="Pangilinan J."/>
            <person name="Riley R."/>
            <person name="Labutti K."/>
            <person name="Andreopoulos B."/>
            <person name="Lipzen A."/>
            <person name="Chen C."/>
            <person name="Yanf M."/>
            <person name="Daum C."/>
            <person name="Ng V."/>
            <person name="Clum A."/>
            <person name="Ohm R."/>
            <person name="Martin F."/>
            <person name="Silar P."/>
            <person name="Natvig D."/>
            <person name="Lalanne C."/>
            <person name="Gautier V."/>
            <person name="Ament-Velasquez S.L."/>
            <person name="Kruys A."/>
            <person name="Hutchinson M.I."/>
            <person name="Powell A.J."/>
            <person name="Barry K."/>
            <person name="Miller A.N."/>
            <person name="Grigoriev I.V."/>
            <person name="Debuchy R."/>
            <person name="Gladieux P."/>
            <person name="Thoren M.H."/>
            <person name="Johannesson H."/>
        </authorList>
    </citation>
    <scope>NUCLEOTIDE SEQUENCE</scope>
    <source>
        <strain evidence="2">CBS 359.72</strain>
    </source>
</reference>